<proteinExistence type="predicted"/>
<feature type="region of interest" description="Disordered" evidence="1">
    <location>
        <begin position="1"/>
        <end position="26"/>
    </location>
</feature>
<dbReference type="OrthoDB" id="3268254at2"/>
<accession>A0A1G7WGD7</accession>
<protein>
    <recommendedName>
        <fullName evidence="4">Mobilisation protein (MobC)</fullName>
    </recommendedName>
</protein>
<dbReference type="Proteomes" id="UP000198748">
    <property type="component" value="Unassembled WGS sequence"/>
</dbReference>
<evidence type="ECO:0000313" key="3">
    <source>
        <dbReference type="Proteomes" id="UP000198748"/>
    </source>
</evidence>
<dbReference type="InterPro" id="IPR053842">
    <property type="entry name" value="NikA-like"/>
</dbReference>
<organism evidence="2 3">
    <name type="scientific">Dyadobacter soli</name>
    <dbReference type="NCBI Taxonomy" id="659014"/>
    <lineage>
        <taxon>Bacteria</taxon>
        <taxon>Pseudomonadati</taxon>
        <taxon>Bacteroidota</taxon>
        <taxon>Cytophagia</taxon>
        <taxon>Cytophagales</taxon>
        <taxon>Spirosomataceae</taxon>
        <taxon>Dyadobacter</taxon>
    </lineage>
</organism>
<dbReference type="STRING" id="659014.SAMN04487996_12237"/>
<dbReference type="EMBL" id="FNAN01000022">
    <property type="protein sequence ID" value="SDG71012.1"/>
    <property type="molecule type" value="Genomic_DNA"/>
</dbReference>
<dbReference type="RefSeq" id="WP_090156671.1">
    <property type="nucleotide sequence ID" value="NZ_FNAN01000022.1"/>
</dbReference>
<keyword evidence="3" id="KW-1185">Reference proteome</keyword>
<dbReference type="AlphaFoldDB" id="A0A1G7WGD7"/>
<evidence type="ECO:0000313" key="2">
    <source>
        <dbReference type="EMBL" id="SDG71012.1"/>
    </source>
</evidence>
<reference evidence="3" key="1">
    <citation type="submission" date="2016-10" db="EMBL/GenBank/DDBJ databases">
        <authorList>
            <person name="Varghese N."/>
            <person name="Submissions S."/>
        </authorList>
    </citation>
    <scope>NUCLEOTIDE SEQUENCE [LARGE SCALE GENOMIC DNA]</scope>
    <source>
        <strain evidence="3">DSM 25329</strain>
    </source>
</reference>
<gene>
    <name evidence="2" type="ORF">SAMN04487996_12237</name>
</gene>
<name>A0A1G7WGD7_9BACT</name>
<evidence type="ECO:0008006" key="4">
    <source>
        <dbReference type="Google" id="ProtNLM"/>
    </source>
</evidence>
<evidence type="ECO:0000256" key="1">
    <source>
        <dbReference type="SAM" id="MobiDB-lite"/>
    </source>
</evidence>
<dbReference type="Pfam" id="PF21983">
    <property type="entry name" value="NikA-like"/>
    <property type="match status" value="1"/>
</dbReference>
<feature type="compositionally biased region" description="Basic residues" evidence="1">
    <location>
        <begin position="12"/>
        <end position="25"/>
    </location>
</feature>
<sequence>MKEVESMEQNSHKSKGGRPPKKVKRNAQLMVRLSETERFLIESKAKDAGLRPSTWLRQAARKARVIARLSAEEAGFVRMLAGLANNLNQLLRFTNMQGLLYETKKAAQLLSDIDHLLKRLTNDDR</sequence>